<dbReference type="Pfam" id="PF00005">
    <property type="entry name" value="ABC_tran"/>
    <property type="match status" value="1"/>
</dbReference>
<dbReference type="InterPro" id="IPR003439">
    <property type="entry name" value="ABC_transporter-like_ATP-bd"/>
</dbReference>
<sequence>MILQTENLTIVRNQQAVISDLNFTLADTEKVVLQGEIGSGKSSFLLALLGFVPLALGSLYWFGQKCQKEADFVPIRGHQVGICFQNAEDQLFGPTVLEDVAFGCLNQGKSEQEAFDIALIQLEKLGITHLKDRPVNLLSGGEKNFTALAGVLAMQPQVLLLDEPTNGLDAKNKAKLTALLKDLPLPMIIATHDLAFSENLADRIVCF</sequence>
<evidence type="ECO:0000259" key="6">
    <source>
        <dbReference type="PROSITE" id="PS50893"/>
    </source>
</evidence>
<keyword evidence="2" id="KW-0813">Transport</keyword>
<comment type="caution">
    <text evidence="7">The sequence shown here is derived from an EMBL/GenBank/DDBJ whole genome shotgun (WGS) entry which is preliminary data.</text>
</comment>
<accession>A0A369YFW0</accession>
<dbReference type="GO" id="GO:0042626">
    <property type="term" value="F:ATPase-coupled transmembrane transporter activity"/>
    <property type="evidence" value="ECO:0007669"/>
    <property type="project" value="TreeGrafter"/>
</dbReference>
<dbReference type="AlphaFoldDB" id="A0A369YFW0"/>
<protein>
    <submittedName>
        <fullName evidence="7">ATP-binding cassette domain-containing protein</fullName>
    </submittedName>
</protein>
<proteinExistence type="inferred from homology"/>
<dbReference type="Proteomes" id="UP000253872">
    <property type="component" value="Unassembled WGS sequence"/>
</dbReference>
<feature type="transmembrane region" description="Helical" evidence="5">
    <location>
        <begin position="44"/>
        <end position="63"/>
    </location>
</feature>
<evidence type="ECO:0000256" key="1">
    <source>
        <dbReference type="ARBA" id="ARBA00005417"/>
    </source>
</evidence>
<evidence type="ECO:0000313" key="7">
    <source>
        <dbReference type="EMBL" id="RDE72763.1"/>
    </source>
</evidence>
<name>A0A369YFW0_9PAST</name>
<dbReference type="PROSITE" id="PS50893">
    <property type="entry name" value="ABC_TRANSPORTER_2"/>
    <property type="match status" value="1"/>
</dbReference>
<evidence type="ECO:0000256" key="4">
    <source>
        <dbReference type="ARBA" id="ARBA00022840"/>
    </source>
</evidence>
<evidence type="ECO:0000256" key="2">
    <source>
        <dbReference type="ARBA" id="ARBA00022448"/>
    </source>
</evidence>
<dbReference type="CDD" id="cd03225">
    <property type="entry name" value="ABC_cobalt_CbiO_domain1"/>
    <property type="match status" value="1"/>
</dbReference>
<dbReference type="GO" id="GO:0005524">
    <property type="term" value="F:ATP binding"/>
    <property type="evidence" value="ECO:0007669"/>
    <property type="project" value="UniProtKB-KW"/>
</dbReference>
<dbReference type="STRING" id="1035839.GCA_000238795_01385"/>
<evidence type="ECO:0000256" key="5">
    <source>
        <dbReference type="SAM" id="Phobius"/>
    </source>
</evidence>
<dbReference type="InterPro" id="IPR003593">
    <property type="entry name" value="AAA+_ATPase"/>
</dbReference>
<evidence type="ECO:0000256" key="3">
    <source>
        <dbReference type="ARBA" id="ARBA00022741"/>
    </source>
</evidence>
<dbReference type="GO" id="GO:0043190">
    <property type="term" value="C:ATP-binding cassette (ABC) transporter complex"/>
    <property type="evidence" value="ECO:0007669"/>
    <property type="project" value="TreeGrafter"/>
</dbReference>
<dbReference type="InterPro" id="IPR015856">
    <property type="entry name" value="ABC_transpr_CbiO/EcfA_su"/>
</dbReference>
<feature type="domain" description="ABC transporter" evidence="6">
    <location>
        <begin position="3"/>
        <end position="207"/>
    </location>
</feature>
<keyword evidence="5" id="KW-0472">Membrane</keyword>
<keyword evidence="5" id="KW-1133">Transmembrane helix</keyword>
<dbReference type="InterPro" id="IPR050095">
    <property type="entry name" value="ECF_ABC_transporter_ATP-bd"/>
</dbReference>
<keyword evidence="4 7" id="KW-0067">ATP-binding</keyword>
<keyword evidence="5" id="KW-0812">Transmembrane</keyword>
<dbReference type="InterPro" id="IPR027417">
    <property type="entry name" value="P-loop_NTPase"/>
</dbReference>
<reference evidence="7 8" key="1">
    <citation type="submission" date="2018-05" db="EMBL/GenBank/DDBJ databases">
        <title>Draft Genome Sequences for a Diverse set of 7 Haemophilus Species.</title>
        <authorList>
            <person name="Nichols M."/>
            <person name="Topaz N."/>
            <person name="Wang X."/>
            <person name="Wang X."/>
            <person name="Boxrud D."/>
        </authorList>
    </citation>
    <scope>NUCLEOTIDE SEQUENCE [LARGE SCALE GENOMIC DNA]</scope>
    <source>
        <strain evidence="7 8">C2002001239</strain>
    </source>
</reference>
<organism evidence="7 8">
    <name type="scientific">Haemophilus sputorum</name>
    <dbReference type="NCBI Taxonomy" id="1078480"/>
    <lineage>
        <taxon>Bacteria</taxon>
        <taxon>Pseudomonadati</taxon>
        <taxon>Pseudomonadota</taxon>
        <taxon>Gammaproteobacteria</taxon>
        <taxon>Pasteurellales</taxon>
        <taxon>Pasteurellaceae</taxon>
        <taxon>Haemophilus</taxon>
    </lineage>
</organism>
<dbReference type="EMBL" id="QEPN01000003">
    <property type="protein sequence ID" value="RDE72763.1"/>
    <property type="molecule type" value="Genomic_DNA"/>
</dbReference>
<dbReference type="PANTHER" id="PTHR43553">
    <property type="entry name" value="HEAVY METAL TRANSPORTER"/>
    <property type="match status" value="1"/>
</dbReference>
<evidence type="ECO:0000313" key="8">
    <source>
        <dbReference type="Proteomes" id="UP000253872"/>
    </source>
</evidence>
<dbReference type="SMART" id="SM00382">
    <property type="entry name" value="AAA"/>
    <property type="match status" value="1"/>
</dbReference>
<dbReference type="PANTHER" id="PTHR43553:SF24">
    <property type="entry name" value="ENERGY-COUPLING FACTOR TRANSPORTER ATP-BINDING PROTEIN ECFA1"/>
    <property type="match status" value="1"/>
</dbReference>
<dbReference type="RefSeq" id="WP_111402856.1">
    <property type="nucleotide sequence ID" value="NZ_QEPN01000003.1"/>
</dbReference>
<keyword evidence="3" id="KW-0547">Nucleotide-binding</keyword>
<dbReference type="GO" id="GO:0016887">
    <property type="term" value="F:ATP hydrolysis activity"/>
    <property type="evidence" value="ECO:0007669"/>
    <property type="project" value="InterPro"/>
</dbReference>
<dbReference type="Gene3D" id="3.40.50.300">
    <property type="entry name" value="P-loop containing nucleotide triphosphate hydrolases"/>
    <property type="match status" value="1"/>
</dbReference>
<comment type="similarity">
    <text evidence="1">Belongs to the ABC transporter superfamily.</text>
</comment>
<dbReference type="SUPFAM" id="SSF52540">
    <property type="entry name" value="P-loop containing nucleoside triphosphate hydrolases"/>
    <property type="match status" value="1"/>
</dbReference>
<gene>
    <name evidence="7" type="ORF">DPV93_05665</name>
</gene>